<feature type="region of interest" description="Disordered" evidence="8">
    <location>
        <begin position="326"/>
        <end position="373"/>
    </location>
</feature>
<comment type="subcellular location">
    <subcellularLocation>
        <location evidence="1">Nucleus</location>
    </subcellularLocation>
</comment>
<evidence type="ECO:0000256" key="4">
    <source>
        <dbReference type="ARBA" id="ARBA00022737"/>
    </source>
</evidence>
<evidence type="ECO:0000313" key="12">
    <source>
        <dbReference type="Proteomes" id="UP000757232"/>
    </source>
</evidence>
<dbReference type="PANTHER" id="PTHR15316:SF1">
    <property type="entry name" value="SPLICING FACTOR 3A SUBUNIT 1"/>
    <property type="match status" value="1"/>
</dbReference>
<evidence type="ECO:0000256" key="7">
    <source>
        <dbReference type="SAM" id="Coils"/>
    </source>
</evidence>
<keyword evidence="5" id="KW-0508">mRNA splicing</keyword>
<comment type="caution">
    <text evidence="11">The sequence shown here is derived from an EMBL/GenBank/DDBJ whole genome shotgun (WGS) entry which is preliminary data.</text>
</comment>
<feature type="compositionally biased region" description="Pro residues" evidence="8">
    <location>
        <begin position="616"/>
        <end position="639"/>
    </location>
</feature>
<dbReference type="GO" id="GO:0000381">
    <property type="term" value="P:regulation of alternative mRNA splicing, via spliceosome"/>
    <property type="evidence" value="ECO:0007669"/>
    <property type="project" value="TreeGrafter"/>
</dbReference>
<dbReference type="InterPro" id="IPR000626">
    <property type="entry name" value="Ubiquitin-like_dom"/>
</dbReference>
<dbReference type="InterPro" id="IPR022030">
    <property type="entry name" value="SF3A1_dom"/>
</dbReference>
<proteinExistence type="predicted"/>
<feature type="domain" description="SURP motif" evidence="10">
    <location>
        <begin position="50"/>
        <end position="94"/>
    </location>
</feature>
<evidence type="ECO:0000256" key="5">
    <source>
        <dbReference type="ARBA" id="ARBA00023187"/>
    </source>
</evidence>
<evidence type="ECO:0000256" key="6">
    <source>
        <dbReference type="ARBA" id="ARBA00023242"/>
    </source>
</evidence>
<keyword evidence="12" id="KW-1185">Reference proteome</keyword>
<dbReference type="PANTHER" id="PTHR15316">
    <property type="entry name" value="SPLICEOSOME ASSOCIATED PROTEIN 114/SWAP SPLICING FACTOR-RELATED"/>
    <property type="match status" value="1"/>
</dbReference>
<dbReference type="FunFam" id="1.10.10.790:FF:000001">
    <property type="entry name" value="Splicing factor 3a, subunit 1"/>
    <property type="match status" value="1"/>
</dbReference>
<dbReference type="SUPFAM" id="SSF109905">
    <property type="entry name" value="Surp module (SWAP domain)"/>
    <property type="match status" value="2"/>
</dbReference>
<keyword evidence="4" id="KW-0677">Repeat</keyword>
<feature type="compositionally biased region" description="Basic and acidic residues" evidence="8">
    <location>
        <begin position="477"/>
        <end position="510"/>
    </location>
</feature>
<evidence type="ECO:0000313" key="11">
    <source>
        <dbReference type="EMBL" id="OCB84102.1"/>
    </source>
</evidence>
<dbReference type="Pfam" id="PF01805">
    <property type="entry name" value="Surp"/>
    <property type="match status" value="2"/>
</dbReference>
<dbReference type="OrthoDB" id="447637at2759"/>
<dbReference type="SUPFAM" id="SSF54236">
    <property type="entry name" value="Ubiquitin-like"/>
    <property type="match status" value="1"/>
</dbReference>
<organism evidence="11 12">
    <name type="scientific">Sanghuangporus baumii</name>
    <name type="common">Phellinus baumii</name>
    <dbReference type="NCBI Taxonomy" id="108892"/>
    <lineage>
        <taxon>Eukaryota</taxon>
        <taxon>Fungi</taxon>
        <taxon>Dikarya</taxon>
        <taxon>Basidiomycota</taxon>
        <taxon>Agaricomycotina</taxon>
        <taxon>Agaricomycetes</taxon>
        <taxon>Hymenochaetales</taxon>
        <taxon>Hymenochaetaceae</taxon>
        <taxon>Sanghuangporus</taxon>
    </lineage>
</organism>
<dbReference type="Pfam" id="PF12230">
    <property type="entry name" value="PRP21_like_P"/>
    <property type="match status" value="1"/>
</dbReference>
<dbReference type="PROSITE" id="PS50053">
    <property type="entry name" value="UBIQUITIN_2"/>
    <property type="match status" value="1"/>
</dbReference>
<feature type="compositionally biased region" description="Pro residues" evidence="8">
    <location>
        <begin position="553"/>
        <end position="565"/>
    </location>
</feature>
<dbReference type="GO" id="GO:0003723">
    <property type="term" value="F:RNA binding"/>
    <property type="evidence" value="ECO:0007669"/>
    <property type="project" value="InterPro"/>
</dbReference>
<dbReference type="Pfam" id="PF00240">
    <property type="entry name" value="ubiquitin"/>
    <property type="match status" value="1"/>
</dbReference>
<dbReference type="GO" id="GO:0071013">
    <property type="term" value="C:catalytic step 2 spliceosome"/>
    <property type="evidence" value="ECO:0007669"/>
    <property type="project" value="TreeGrafter"/>
</dbReference>
<reference evidence="11" key="1">
    <citation type="submission" date="2016-06" db="EMBL/GenBank/DDBJ databases">
        <title>Draft Genome sequence of the fungus Inonotus baumii.</title>
        <authorList>
            <person name="Zhu H."/>
            <person name="Lin W."/>
        </authorList>
    </citation>
    <scope>NUCLEOTIDE SEQUENCE</scope>
    <source>
        <strain evidence="11">821</strain>
    </source>
</reference>
<keyword evidence="6" id="KW-0539">Nucleus</keyword>
<sequence length="797" mass="88449">MSAVDVAIAVPNGIVNGHDANGDMKMNGDAEPHSRFATGLILPPKEIKSIIDRTAAFVARSADPLQLEDKVRENQRSDPKFSFLNPADPYHAYYRHKMTRIAQGEEEEVPTAPEKVVVEEPVEEKPIGGLVPLEPPPPDFILDIPPVTAVDLDIIKLTALFSARRGRAFLSKLAAREARNYEFEFLNPNHSMFGYFNSLVEQYSKAILPSKETLEKLKRGTEEGARWRMLEISKKHAEWERLKQEKEKRKQDDKEAEKIAFAEIDWHDYAIVQTIEFTTADTASELPPPMTVNEIISRTLAQKKMAAMVMEDTVDEVEAVRARQAAEQEAAQANGATEADGTMDVSDDEDEELKERKRREDEERQKEIERARAIQATSMNASGPMKIRTDYVPKLGAKGQRVAMTTCSVCGQQIPVDELQEHMRIELLDPRWKSQRDVIEARRAQANELQRGANVESSLRSLARARVDIFGTEIDEEKRKREEEEEQKRRKEREKNVWDGHTASRDRTLDKYQSNTNFEEQIAAIHRAKGLTDVETQGPGIGPAAGPGVPSLPAQPSPIPQPRQPAHPVSDPAFAAATISAAPQPATMYAAQPQSAPVMLPPLHYQGLDSSQPFGFQPPPQSGASPAPPPGMTPTPPGMHPSRLAALGASPPIPCGPQLGAVRSADQMEGVEGADNIPPAKKQKIARLPGGQYYPEQNWIDLHPHPISIQIQLPVDETKPEWKLDGSVVTLPEIPVTYLVSTLRDQLARTIGSSMPLSRIMLSFNSKMLTNANTLASYNIEDEDLVVLSLRDAKKRK</sequence>
<dbReference type="Gene3D" id="1.10.10.790">
    <property type="entry name" value="Surp module"/>
    <property type="match status" value="2"/>
</dbReference>
<dbReference type="FunFam" id="1.10.10.790:FF:000002">
    <property type="entry name" value="Splicing factor 3A subunit 1"/>
    <property type="match status" value="1"/>
</dbReference>
<accession>A0A9Q5HQF9</accession>
<evidence type="ECO:0000259" key="10">
    <source>
        <dbReference type="PROSITE" id="PS50128"/>
    </source>
</evidence>
<dbReference type="InterPro" id="IPR045146">
    <property type="entry name" value="SF3A1"/>
</dbReference>
<keyword evidence="3" id="KW-0747">Spliceosome</keyword>
<name>A0A9Q5HQF9_SANBA</name>
<dbReference type="SMART" id="SM00648">
    <property type="entry name" value="SWAP"/>
    <property type="match status" value="2"/>
</dbReference>
<feature type="coiled-coil region" evidence="7">
    <location>
        <begin position="229"/>
        <end position="256"/>
    </location>
</feature>
<feature type="compositionally biased region" description="Basic and acidic residues" evidence="8">
    <location>
        <begin position="353"/>
        <end position="372"/>
    </location>
</feature>
<evidence type="ECO:0000256" key="2">
    <source>
        <dbReference type="ARBA" id="ARBA00022664"/>
    </source>
</evidence>
<feature type="region of interest" description="Disordered" evidence="8">
    <location>
        <begin position="477"/>
        <end position="514"/>
    </location>
</feature>
<dbReference type="AlphaFoldDB" id="A0A9Q5HQF9"/>
<dbReference type="InterPro" id="IPR000061">
    <property type="entry name" value="Surp"/>
</dbReference>
<dbReference type="InterPro" id="IPR029071">
    <property type="entry name" value="Ubiquitin-like_domsf"/>
</dbReference>
<dbReference type="EMBL" id="LNZH02000216">
    <property type="protein sequence ID" value="OCB84102.1"/>
    <property type="molecule type" value="Genomic_DNA"/>
</dbReference>
<evidence type="ECO:0000256" key="1">
    <source>
        <dbReference type="ARBA" id="ARBA00004123"/>
    </source>
</evidence>
<feature type="region of interest" description="Disordered" evidence="8">
    <location>
        <begin position="533"/>
        <end position="570"/>
    </location>
</feature>
<protein>
    <recommendedName>
        <fullName evidence="13">Splicing factor 3A subunit 1</fullName>
    </recommendedName>
</protein>
<dbReference type="Proteomes" id="UP000757232">
    <property type="component" value="Unassembled WGS sequence"/>
</dbReference>
<dbReference type="GO" id="GO:0071004">
    <property type="term" value="C:U2-type prespliceosome"/>
    <property type="evidence" value="ECO:0007669"/>
    <property type="project" value="TreeGrafter"/>
</dbReference>
<dbReference type="InterPro" id="IPR035967">
    <property type="entry name" value="SWAP/Surp_sf"/>
</dbReference>
<evidence type="ECO:0000259" key="9">
    <source>
        <dbReference type="PROSITE" id="PS50053"/>
    </source>
</evidence>
<dbReference type="GO" id="GO:0005686">
    <property type="term" value="C:U2 snRNP"/>
    <property type="evidence" value="ECO:0007669"/>
    <property type="project" value="UniProtKB-ARBA"/>
</dbReference>
<feature type="region of interest" description="Disordered" evidence="8">
    <location>
        <begin position="600"/>
        <end position="680"/>
    </location>
</feature>
<evidence type="ECO:0008006" key="13">
    <source>
        <dbReference type="Google" id="ProtNLM"/>
    </source>
</evidence>
<gene>
    <name evidence="11" type="ORF">A7U60_g8774</name>
</gene>
<keyword evidence="2" id="KW-0507">mRNA processing</keyword>
<dbReference type="Gene3D" id="3.10.20.90">
    <property type="entry name" value="Phosphatidylinositol 3-kinase Catalytic Subunit, Chain A, domain 1"/>
    <property type="match status" value="1"/>
</dbReference>
<keyword evidence="7" id="KW-0175">Coiled coil</keyword>
<dbReference type="GO" id="GO:0045292">
    <property type="term" value="P:mRNA cis splicing, via spliceosome"/>
    <property type="evidence" value="ECO:0007669"/>
    <property type="project" value="InterPro"/>
</dbReference>
<dbReference type="PROSITE" id="PS50128">
    <property type="entry name" value="SURP"/>
    <property type="match status" value="2"/>
</dbReference>
<feature type="domain" description="SURP motif" evidence="10">
    <location>
        <begin position="154"/>
        <end position="196"/>
    </location>
</feature>
<evidence type="ECO:0000256" key="3">
    <source>
        <dbReference type="ARBA" id="ARBA00022728"/>
    </source>
</evidence>
<feature type="domain" description="Ubiquitin-like" evidence="9">
    <location>
        <begin position="733"/>
        <end position="791"/>
    </location>
</feature>
<evidence type="ECO:0000256" key="8">
    <source>
        <dbReference type="SAM" id="MobiDB-lite"/>
    </source>
</evidence>